<sequence>LAPGVVDADFEIRVDDEVVFEGPKAFAVGRAEMSGPEMVESTRGVASEVRHVEER</sequence>
<evidence type="ECO:0000259" key="1">
    <source>
        <dbReference type="Pfam" id="PF01472"/>
    </source>
</evidence>
<dbReference type="SUPFAM" id="SSF88697">
    <property type="entry name" value="PUA domain-like"/>
    <property type="match status" value="1"/>
</dbReference>
<dbReference type="Pfam" id="PF01472">
    <property type="entry name" value="PUA"/>
    <property type="match status" value="1"/>
</dbReference>
<evidence type="ECO:0000313" key="2">
    <source>
        <dbReference type="EMBL" id="MFC6754126.1"/>
    </source>
</evidence>
<dbReference type="Gene3D" id="2.30.130.10">
    <property type="entry name" value="PUA domain"/>
    <property type="match status" value="1"/>
</dbReference>
<gene>
    <name evidence="2" type="ORF">ACFQEU_11730</name>
</gene>
<dbReference type="AlphaFoldDB" id="A0ABD5SBQ9"/>
<name>A0ABD5SBQ9_9EURY</name>
<proteinExistence type="predicted"/>
<feature type="domain" description="PUA" evidence="1">
    <location>
        <begin position="1"/>
        <end position="52"/>
    </location>
</feature>
<dbReference type="EMBL" id="JBHSWW010000199">
    <property type="protein sequence ID" value="MFC6754126.1"/>
    <property type="molecule type" value="Genomic_DNA"/>
</dbReference>
<dbReference type="InterPro" id="IPR036974">
    <property type="entry name" value="PUA_sf"/>
</dbReference>
<dbReference type="PROSITE" id="PS50890">
    <property type="entry name" value="PUA"/>
    <property type="match status" value="1"/>
</dbReference>
<evidence type="ECO:0000313" key="3">
    <source>
        <dbReference type="Proteomes" id="UP001596442"/>
    </source>
</evidence>
<protein>
    <submittedName>
        <fullName evidence="2">PUA domain-containing protein</fullName>
    </submittedName>
</protein>
<comment type="caution">
    <text evidence="2">The sequence shown here is derived from an EMBL/GenBank/DDBJ whole genome shotgun (WGS) entry which is preliminary data.</text>
</comment>
<dbReference type="InterPro" id="IPR015947">
    <property type="entry name" value="PUA-like_sf"/>
</dbReference>
<dbReference type="InterPro" id="IPR002478">
    <property type="entry name" value="PUA"/>
</dbReference>
<feature type="non-terminal residue" evidence="2">
    <location>
        <position position="1"/>
    </location>
</feature>
<accession>A0ABD5SBQ9</accession>
<dbReference type="Proteomes" id="UP001596442">
    <property type="component" value="Unassembled WGS sequence"/>
</dbReference>
<dbReference type="InterPro" id="IPR004521">
    <property type="entry name" value="Uncharacterised_CHP00451"/>
</dbReference>
<organism evidence="2 3">
    <name type="scientific">Halorubrum tibetense</name>
    <dbReference type="NCBI Taxonomy" id="175631"/>
    <lineage>
        <taxon>Archaea</taxon>
        <taxon>Methanobacteriati</taxon>
        <taxon>Methanobacteriota</taxon>
        <taxon>Stenosarchaea group</taxon>
        <taxon>Halobacteria</taxon>
        <taxon>Halobacteriales</taxon>
        <taxon>Haloferacaceae</taxon>
        <taxon>Halorubrum</taxon>
    </lineage>
</organism>
<keyword evidence="3" id="KW-1185">Reference proteome</keyword>
<dbReference type="NCBIfam" id="TIGR00451">
    <property type="entry name" value="unchar_dom_2"/>
    <property type="match status" value="1"/>
</dbReference>
<dbReference type="RefSeq" id="WP_379782342.1">
    <property type="nucleotide sequence ID" value="NZ_JBHSWW010000199.1"/>
</dbReference>
<reference evidence="2 3" key="1">
    <citation type="journal article" date="2019" name="Int. J. Syst. Evol. Microbiol.">
        <title>The Global Catalogue of Microorganisms (GCM) 10K type strain sequencing project: providing services to taxonomists for standard genome sequencing and annotation.</title>
        <authorList>
            <consortium name="The Broad Institute Genomics Platform"/>
            <consortium name="The Broad Institute Genome Sequencing Center for Infectious Disease"/>
            <person name="Wu L."/>
            <person name="Ma J."/>
        </authorList>
    </citation>
    <scope>NUCLEOTIDE SEQUENCE [LARGE SCALE GENOMIC DNA]</scope>
    <source>
        <strain evidence="2 3">CGMCC 1.3239</strain>
    </source>
</reference>